<dbReference type="Proteomes" id="UP000008820">
    <property type="component" value="Chromosome 3"/>
</dbReference>
<dbReference type="EnsemblMetazoa" id="AAEL012856-RB">
    <property type="protein sequence ID" value="AAEL012856-PB"/>
    <property type="gene ID" value="AAEL012856"/>
</dbReference>
<keyword evidence="2" id="KW-1185">Reference proteome</keyword>
<evidence type="ECO:0000313" key="1">
    <source>
        <dbReference type="EnsemblMetazoa" id="AAEL012856-PB"/>
    </source>
</evidence>
<evidence type="ECO:0000313" key="2">
    <source>
        <dbReference type="Proteomes" id="UP000008820"/>
    </source>
</evidence>
<reference evidence="1" key="2">
    <citation type="submission" date="2020-05" db="UniProtKB">
        <authorList>
            <consortium name="EnsemblMetazoa"/>
        </authorList>
    </citation>
    <scope>IDENTIFICATION</scope>
    <source>
        <strain evidence="1">LVP_AGWG</strain>
    </source>
</reference>
<proteinExistence type="predicted"/>
<sequence>MEYKTQYDMEGNVIPARRRCCSLSTSVVWLLLVAALCGGFAGAFLYHQLSDRAIAQVSDAKCPDQDRADIKLAFAKKATGDYLVVFKFDSIMFYPEVQSLDEFGSCMPAENRKTLQAVPPGIVFIVRLHYNGEGQCVFDCLRQIDVFGDHNSEEDVQLLEALTDHGIDESLDSYI</sequence>
<reference evidence="1 2" key="1">
    <citation type="submission" date="2017-06" db="EMBL/GenBank/DDBJ databases">
        <title>Aedes aegypti genome working group (AGWG) sequencing and assembly.</title>
        <authorList>
            <consortium name="Aedes aegypti Genome Working Group (AGWG)"/>
            <person name="Matthews B.J."/>
        </authorList>
    </citation>
    <scope>NUCLEOTIDE SEQUENCE [LARGE SCALE GENOMIC DNA]</scope>
    <source>
        <strain evidence="1 2">LVP_AGWG</strain>
    </source>
</reference>
<dbReference type="AlphaFoldDB" id="A0A6I8TPE6"/>
<gene>
    <name evidence="1" type="primary">5576909</name>
</gene>
<accession>A0A6I8TPE6</accession>
<dbReference type="InParanoid" id="A0A6I8TPE6"/>
<organism evidence="1 2">
    <name type="scientific">Aedes aegypti</name>
    <name type="common">Yellowfever mosquito</name>
    <name type="synonym">Culex aegypti</name>
    <dbReference type="NCBI Taxonomy" id="7159"/>
    <lineage>
        <taxon>Eukaryota</taxon>
        <taxon>Metazoa</taxon>
        <taxon>Ecdysozoa</taxon>
        <taxon>Arthropoda</taxon>
        <taxon>Hexapoda</taxon>
        <taxon>Insecta</taxon>
        <taxon>Pterygota</taxon>
        <taxon>Neoptera</taxon>
        <taxon>Endopterygota</taxon>
        <taxon>Diptera</taxon>
        <taxon>Nematocera</taxon>
        <taxon>Culicoidea</taxon>
        <taxon>Culicidae</taxon>
        <taxon>Culicinae</taxon>
        <taxon>Aedini</taxon>
        <taxon>Aedes</taxon>
        <taxon>Stegomyia</taxon>
    </lineage>
</organism>
<protein>
    <submittedName>
        <fullName evidence="1">Uncharacterized protein</fullName>
    </submittedName>
</protein>
<name>A0A6I8TPE6_AEDAE</name>
<dbReference type="OrthoDB" id="10498537at2759"/>